<dbReference type="InterPro" id="IPR012427">
    <property type="entry name" value="DUF1622"/>
</dbReference>
<gene>
    <name evidence="2" type="ORF">H9637_13635</name>
</gene>
<name>A0ABR8YUU5_9CLOT</name>
<reference evidence="2 3" key="1">
    <citation type="submission" date="2020-08" db="EMBL/GenBank/DDBJ databases">
        <title>A Genomic Blueprint of the Chicken Gut Microbiome.</title>
        <authorList>
            <person name="Gilroy R."/>
            <person name="Ravi A."/>
            <person name="Getino M."/>
            <person name="Pursley I."/>
            <person name="Horton D.L."/>
            <person name="Alikhan N.-F."/>
            <person name="Baker D."/>
            <person name="Gharbi K."/>
            <person name="Hall N."/>
            <person name="Watson M."/>
            <person name="Adriaenssens E.M."/>
            <person name="Foster-Nyarko E."/>
            <person name="Jarju S."/>
            <person name="Secka A."/>
            <person name="Antonio M."/>
            <person name="Oren A."/>
            <person name="Chaudhuri R."/>
            <person name="La Ragione R.M."/>
            <person name="Hildebrand F."/>
            <person name="Pallen M.J."/>
        </authorList>
    </citation>
    <scope>NUCLEOTIDE SEQUENCE [LARGE SCALE GENOMIC DNA]</scope>
    <source>
        <strain evidence="2 3">N37</strain>
    </source>
</reference>
<sequence>MIKVSLEHLINLILPYIIHFLELIGIIIVVISALKGFYQYIKSLFNPTTNLIKVDFAEALALALEFKLAGEILKTVLIRTLDEMYILAAIILLRAILTFVIHWEIKFDKTHHAEQ</sequence>
<dbReference type="PANTHER" id="PTHR38468:SF1">
    <property type="entry name" value="SLL0939 PROTEIN"/>
    <property type="match status" value="1"/>
</dbReference>
<keyword evidence="1" id="KW-0812">Transmembrane</keyword>
<evidence type="ECO:0000313" key="2">
    <source>
        <dbReference type="EMBL" id="MBD8048063.1"/>
    </source>
</evidence>
<keyword evidence="1" id="KW-0472">Membrane</keyword>
<evidence type="ECO:0000313" key="3">
    <source>
        <dbReference type="Proteomes" id="UP000627166"/>
    </source>
</evidence>
<dbReference type="Proteomes" id="UP000627166">
    <property type="component" value="Unassembled WGS sequence"/>
</dbReference>
<organism evidence="2 3">
    <name type="scientific">Clostridium faecium</name>
    <dbReference type="NCBI Taxonomy" id="2762223"/>
    <lineage>
        <taxon>Bacteria</taxon>
        <taxon>Bacillati</taxon>
        <taxon>Bacillota</taxon>
        <taxon>Clostridia</taxon>
        <taxon>Eubacteriales</taxon>
        <taxon>Clostridiaceae</taxon>
        <taxon>Clostridium</taxon>
    </lineage>
</organism>
<keyword evidence="3" id="KW-1185">Reference proteome</keyword>
<keyword evidence="1" id="KW-1133">Transmembrane helix</keyword>
<comment type="caution">
    <text evidence="2">The sequence shown here is derived from an EMBL/GenBank/DDBJ whole genome shotgun (WGS) entry which is preliminary data.</text>
</comment>
<feature type="transmembrane region" description="Helical" evidence="1">
    <location>
        <begin position="12"/>
        <end position="34"/>
    </location>
</feature>
<feature type="transmembrane region" description="Helical" evidence="1">
    <location>
        <begin position="84"/>
        <end position="103"/>
    </location>
</feature>
<dbReference type="EMBL" id="JACSQB010000111">
    <property type="protein sequence ID" value="MBD8048063.1"/>
    <property type="molecule type" value="Genomic_DNA"/>
</dbReference>
<protein>
    <submittedName>
        <fullName evidence="2">DUF1622 domain-containing protein</fullName>
    </submittedName>
</protein>
<accession>A0ABR8YUU5</accession>
<dbReference type="Pfam" id="PF07784">
    <property type="entry name" value="DUF1622"/>
    <property type="match status" value="1"/>
</dbReference>
<proteinExistence type="predicted"/>
<dbReference type="PANTHER" id="PTHR38468">
    <property type="entry name" value="SLL0939 PROTEIN"/>
    <property type="match status" value="1"/>
</dbReference>
<evidence type="ECO:0000256" key="1">
    <source>
        <dbReference type="SAM" id="Phobius"/>
    </source>
</evidence>